<reference evidence="3" key="1">
    <citation type="submission" date="2022-07" db="EMBL/GenBank/DDBJ databases">
        <title>Gramela sediminis sp. nov., isolated from deep-sea sediment of the Indian Ocean.</title>
        <authorList>
            <person name="Shi H."/>
        </authorList>
    </citation>
    <scope>NUCLEOTIDE SEQUENCE</scope>
    <source>
        <strain evidence="3">GC03-9</strain>
    </source>
</reference>
<organism evidence="3 4">
    <name type="scientific">Christiangramia oceanisediminis</name>
    <dbReference type="NCBI Taxonomy" id="2920386"/>
    <lineage>
        <taxon>Bacteria</taxon>
        <taxon>Pseudomonadati</taxon>
        <taxon>Bacteroidota</taxon>
        <taxon>Flavobacteriia</taxon>
        <taxon>Flavobacteriales</taxon>
        <taxon>Flavobacteriaceae</taxon>
        <taxon>Christiangramia</taxon>
    </lineage>
</organism>
<name>A0A9X2I7G3_9FLAO</name>
<dbReference type="Pfam" id="PF13715">
    <property type="entry name" value="CarbopepD_reg_2"/>
    <property type="match status" value="1"/>
</dbReference>
<dbReference type="AlphaFoldDB" id="A0A9X2I7G3"/>
<dbReference type="InterPro" id="IPR008969">
    <property type="entry name" value="CarboxyPept-like_regulatory"/>
</dbReference>
<evidence type="ECO:0000313" key="4">
    <source>
        <dbReference type="Proteomes" id="UP001155280"/>
    </source>
</evidence>
<keyword evidence="4" id="KW-1185">Reference proteome</keyword>
<sequence length="862" mass="98965">MKVQSQSVISGNVKDENNKNLNGATLIIQKDSLSGILAYAISDKNGNFSLQVNSPADSLFLKTSYMGYATKRQVIKNQDQQVEVILNSSSEELKQVIVEANMLEQRGDTLSFSVAAFKGKEDRVIADVLKKIPGIEILPSGQIRYKGEPIQKYYIEGLDLLEGRYNLANENLNANAVSKVEILENHQPIKVLDSLEFSERASLNIKLKKEVTLTGTAEIGSGLSPFLWQVKLTPMIFTKERQALITYQSNNTGRDVSREIRDFSFNLFSSEFSLDNSEILSLSELTEPSFDTERWLDNNAHLASVNFLERLDNDLDLKANISYLNDNQLQQGSNTTRFFTPTDTVDLLEVTSNRFYTNSLQPKFTLERNTDKRFLKNQLEMRAYWDSSRGVISRTDDRIEQDLNSPFRAIRNNFQLLSPVGKQLIEFRSVIGYSDSRQELEVKPGQFEDLVNEGNTYANSRQQVNETQFFADNSAGFTKGLGNFSLSPKLGIQFSNTNLESALDGGLNADNDQFRNDLQYFSNSLYLENSIRYKSDDESWNLRLGTDLSYRDLKAEMSYERDNQELQKLVFEPQLFVRKKLSAFWETTLFAGLNYDFGNVQRLYRGFILTNYRRLQNYDSPISENQRQNYRLGLNYRNPLKQFFVNGSYSYIHNKSNLLYSSFITENGASLNQALETDNYSRTHSYDLGLSQYFTSLHTTLKLNGNYRLTDREQLLNEALSEIQNKSYSAGLSLDSEITEWLSVNYDGTLAFFDTYINDQKVQHIRTGSHFLKLFFFPADNQYLNISGELYDNSVNQNTENYFMNLNYTYNFEESGIDLSLSWNNILNTDSFSNVYSSEFSYVESTYRLRPSQVLLSLKFSL</sequence>
<dbReference type="SUPFAM" id="SSF56935">
    <property type="entry name" value="Porins"/>
    <property type="match status" value="1"/>
</dbReference>
<comment type="caution">
    <text evidence="3">The sequence shown here is derived from an EMBL/GenBank/DDBJ whole genome shotgun (WGS) entry which is preliminary data.</text>
</comment>
<dbReference type="PROSITE" id="PS00572">
    <property type="entry name" value="GLYCOSYL_HYDROL_F1_1"/>
    <property type="match status" value="1"/>
</dbReference>
<evidence type="ECO:0000313" key="3">
    <source>
        <dbReference type="EMBL" id="MCP9198906.1"/>
    </source>
</evidence>
<evidence type="ECO:0000256" key="1">
    <source>
        <dbReference type="ARBA" id="ARBA00010838"/>
    </source>
</evidence>
<keyword evidence="3" id="KW-0121">Carboxypeptidase</keyword>
<dbReference type="InterPro" id="IPR018120">
    <property type="entry name" value="Glyco_hydro_1_AS"/>
</dbReference>
<feature type="active site" description="Nucleophile" evidence="2">
    <location>
        <position position="666"/>
    </location>
</feature>
<dbReference type="EMBL" id="JANCNS010000001">
    <property type="protein sequence ID" value="MCP9198906.1"/>
    <property type="molecule type" value="Genomic_DNA"/>
</dbReference>
<dbReference type="GO" id="GO:0004180">
    <property type="term" value="F:carboxypeptidase activity"/>
    <property type="evidence" value="ECO:0007669"/>
    <property type="project" value="UniProtKB-KW"/>
</dbReference>
<proteinExistence type="inferred from homology"/>
<gene>
    <name evidence="3" type="ORF">MKO06_03240</name>
</gene>
<accession>A0A9X2I7G3</accession>
<protein>
    <submittedName>
        <fullName evidence="3">Carboxypeptidase-like regulatory domain-containing protein</fullName>
    </submittedName>
</protein>
<dbReference type="RefSeq" id="WP_241550907.1">
    <property type="nucleotide sequence ID" value="NZ_JANCNS010000001.1"/>
</dbReference>
<dbReference type="SUPFAM" id="SSF49464">
    <property type="entry name" value="Carboxypeptidase regulatory domain-like"/>
    <property type="match status" value="1"/>
</dbReference>
<evidence type="ECO:0000256" key="2">
    <source>
        <dbReference type="PROSITE-ProRule" id="PRU10055"/>
    </source>
</evidence>
<dbReference type="Proteomes" id="UP001155280">
    <property type="component" value="Unassembled WGS sequence"/>
</dbReference>
<keyword evidence="3" id="KW-0645">Protease</keyword>
<keyword evidence="3" id="KW-0378">Hydrolase</keyword>
<comment type="similarity">
    <text evidence="1">Belongs to the glycosyl hydrolase 1 family.</text>
</comment>
<dbReference type="Gene3D" id="2.60.40.1120">
    <property type="entry name" value="Carboxypeptidase-like, regulatory domain"/>
    <property type="match status" value="1"/>
</dbReference>